<protein>
    <submittedName>
        <fullName evidence="3">FecR domain-containing protein</fullName>
    </submittedName>
</protein>
<accession>A0AAJ6M318</accession>
<feature type="domain" description="FecR protein" evidence="1">
    <location>
        <begin position="111"/>
        <end position="198"/>
    </location>
</feature>
<dbReference type="Gene3D" id="2.60.120.1440">
    <property type="match status" value="1"/>
</dbReference>
<evidence type="ECO:0000313" key="3">
    <source>
        <dbReference type="EMBL" id="WNC12023.1"/>
    </source>
</evidence>
<sequence>MNAEPSDEARQAARSAARWWVCMESGAVTEQDLARLQRWRQASEANESAWRRVAALKGRFQVLPPALAMASLDRPGHGRRDLLKGVLGLAVVAPAAWWVMRELPIDAWRADVATATGERRQLTLADGSVLHINTATAVDIDPGQRRLTLLRGEIRLRLANAMPFDIRTPLGSVRLDQGEINVRQDDGLCRLSVFTGQADVLPTGFAPLTLRAGQHVQLSGTGPGPIERFDPRQPGWREGVIVALNQPLGDFLRDLDRYRPGILRWQPELEALRVTGSFRLEDPDQVLNLLAVSLPLRVQWRTRYWATLMPQEKSA</sequence>
<dbReference type="Pfam" id="PF16220">
    <property type="entry name" value="DUF4880"/>
    <property type="match status" value="1"/>
</dbReference>
<evidence type="ECO:0000259" key="1">
    <source>
        <dbReference type="Pfam" id="PF04773"/>
    </source>
</evidence>
<organism evidence="3 4">
    <name type="scientific">Pseudomonas coleopterorum</name>
    <dbReference type="NCBI Taxonomy" id="1605838"/>
    <lineage>
        <taxon>Bacteria</taxon>
        <taxon>Pseudomonadati</taxon>
        <taxon>Pseudomonadota</taxon>
        <taxon>Gammaproteobacteria</taxon>
        <taxon>Pseudomonadales</taxon>
        <taxon>Pseudomonadaceae</taxon>
        <taxon>Pseudomonas</taxon>
    </lineage>
</organism>
<dbReference type="InterPro" id="IPR032623">
    <property type="entry name" value="FecR_N"/>
</dbReference>
<gene>
    <name evidence="3" type="ORF">RI108_15930</name>
</gene>
<dbReference type="PIRSF" id="PIRSF018266">
    <property type="entry name" value="FecR"/>
    <property type="match status" value="1"/>
</dbReference>
<dbReference type="Proteomes" id="UP001258207">
    <property type="component" value="Chromosome"/>
</dbReference>
<dbReference type="PANTHER" id="PTHR30273:SF2">
    <property type="entry name" value="PROTEIN FECR"/>
    <property type="match status" value="1"/>
</dbReference>
<dbReference type="PANTHER" id="PTHR30273">
    <property type="entry name" value="PERIPLASMIC SIGNAL SENSOR AND SIGMA FACTOR ACTIVATOR FECR-RELATED"/>
    <property type="match status" value="1"/>
</dbReference>
<feature type="domain" description="FecR N-terminal" evidence="2">
    <location>
        <begin position="15"/>
        <end position="56"/>
    </location>
</feature>
<reference evidence="3" key="1">
    <citation type="submission" date="2023-09" db="EMBL/GenBank/DDBJ databases">
        <title>First report of Pseudomonas coleopterorum DJ13 causing leaf spot on Rhododendron pulchrum Sweet in China.</title>
        <authorList>
            <person name="Zhang Y."/>
        </authorList>
    </citation>
    <scope>NUCLEOTIDE SEQUENCE</scope>
    <source>
        <strain evidence="3">DJ13</strain>
    </source>
</reference>
<dbReference type="Pfam" id="PF04773">
    <property type="entry name" value="FecR"/>
    <property type="match status" value="1"/>
</dbReference>
<dbReference type="RefSeq" id="WP_090362037.1">
    <property type="nucleotide sequence ID" value="NZ_CP134081.1"/>
</dbReference>
<evidence type="ECO:0000313" key="4">
    <source>
        <dbReference type="Proteomes" id="UP001258207"/>
    </source>
</evidence>
<dbReference type="EMBL" id="CP134081">
    <property type="protein sequence ID" value="WNC12023.1"/>
    <property type="molecule type" value="Genomic_DNA"/>
</dbReference>
<name>A0AAJ6M318_9PSED</name>
<dbReference type="InterPro" id="IPR006860">
    <property type="entry name" value="FecR"/>
</dbReference>
<evidence type="ECO:0000259" key="2">
    <source>
        <dbReference type="Pfam" id="PF16220"/>
    </source>
</evidence>
<dbReference type="InterPro" id="IPR012373">
    <property type="entry name" value="Ferrdict_sens_TM"/>
</dbReference>
<dbReference type="AlphaFoldDB" id="A0AAJ6M318"/>
<proteinExistence type="predicted"/>
<dbReference type="GO" id="GO:0016989">
    <property type="term" value="F:sigma factor antagonist activity"/>
    <property type="evidence" value="ECO:0007669"/>
    <property type="project" value="TreeGrafter"/>
</dbReference>